<dbReference type="GO" id="GO:0050660">
    <property type="term" value="F:flavin adenine dinucleotide binding"/>
    <property type="evidence" value="ECO:0007669"/>
    <property type="project" value="InterPro"/>
</dbReference>
<protein>
    <recommendedName>
        <fullName evidence="2">Glucose-methanol-choline oxidoreductase C-terminal domain-containing protein</fullName>
    </recommendedName>
</protein>
<dbReference type="InterPro" id="IPR012132">
    <property type="entry name" value="GMC_OxRdtase"/>
</dbReference>
<accession>A0AAE1NMA5</accession>
<name>A0AAE1NMA5_9EUCA</name>
<dbReference type="PANTHER" id="PTHR11552">
    <property type="entry name" value="GLUCOSE-METHANOL-CHOLINE GMC OXIDOREDUCTASE"/>
    <property type="match status" value="1"/>
</dbReference>
<evidence type="ECO:0000256" key="1">
    <source>
        <dbReference type="ARBA" id="ARBA00010790"/>
    </source>
</evidence>
<organism evidence="3 4">
    <name type="scientific">Petrolisthes manimaculis</name>
    <dbReference type="NCBI Taxonomy" id="1843537"/>
    <lineage>
        <taxon>Eukaryota</taxon>
        <taxon>Metazoa</taxon>
        <taxon>Ecdysozoa</taxon>
        <taxon>Arthropoda</taxon>
        <taxon>Crustacea</taxon>
        <taxon>Multicrustacea</taxon>
        <taxon>Malacostraca</taxon>
        <taxon>Eumalacostraca</taxon>
        <taxon>Eucarida</taxon>
        <taxon>Decapoda</taxon>
        <taxon>Pleocyemata</taxon>
        <taxon>Anomura</taxon>
        <taxon>Galatheoidea</taxon>
        <taxon>Porcellanidae</taxon>
        <taxon>Petrolisthes</taxon>
    </lineage>
</organism>
<keyword evidence="4" id="KW-1185">Reference proteome</keyword>
<gene>
    <name evidence="3" type="ORF">Pmani_035138</name>
</gene>
<dbReference type="Pfam" id="PF05199">
    <property type="entry name" value="GMC_oxred_C"/>
    <property type="match status" value="1"/>
</dbReference>
<dbReference type="SUPFAM" id="SSF51905">
    <property type="entry name" value="FAD/NAD(P)-binding domain"/>
    <property type="match status" value="1"/>
</dbReference>
<dbReference type="Proteomes" id="UP001292094">
    <property type="component" value="Unassembled WGS sequence"/>
</dbReference>
<dbReference type="PANTHER" id="PTHR11552:SF147">
    <property type="entry name" value="CHOLINE DEHYDROGENASE, MITOCHONDRIAL"/>
    <property type="match status" value="1"/>
</dbReference>
<reference evidence="3" key="1">
    <citation type="submission" date="2023-11" db="EMBL/GenBank/DDBJ databases">
        <title>Genome assemblies of two species of porcelain crab, Petrolisthes cinctipes and Petrolisthes manimaculis (Anomura: Porcellanidae).</title>
        <authorList>
            <person name="Angst P."/>
        </authorList>
    </citation>
    <scope>NUCLEOTIDE SEQUENCE</scope>
    <source>
        <strain evidence="3">PB745_02</strain>
        <tissue evidence="3">Gill</tissue>
    </source>
</reference>
<dbReference type="EMBL" id="JAWZYT010004948">
    <property type="protein sequence ID" value="KAK4292061.1"/>
    <property type="molecule type" value="Genomic_DNA"/>
</dbReference>
<dbReference type="InterPro" id="IPR007867">
    <property type="entry name" value="GMC_OxRtase_C"/>
</dbReference>
<comment type="similarity">
    <text evidence="1">Belongs to the GMC oxidoreductase family.</text>
</comment>
<evidence type="ECO:0000313" key="4">
    <source>
        <dbReference type="Proteomes" id="UP001292094"/>
    </source>
</evidence>
<evidence type="ECO:0000313" key="3">
    <source>
        <dbReference type="EMBL" id="KAK4292061.1"/>
    </source>
</evidence>
<proteinExistence type="inferred from homology"/>
<dbReference type="Gene3D" id="3.50.50.60">
    <property type="entry name" value="FAD/NAD(P)-binding domain"/>
    <property type="match status" value="1"/>
</dbReference>
<dbReference type="GO" id="GO:0016614">
    <property type="term" value="F:oxidoreductase activity, acting on CH-OH group of donors"/>
    <property type="evidence" value="ECO:0007669"/>
    <property type="project" value="InterPro"/>
</dbReference>
<dbReference type="AlphaFoldDB" id="A0AAE1NMA5"/>
<evidence type="ECO:0000259" key="2">
    <source>
        <dbReference type="Pfam" id="PF05199"/>
    </source>
</evidence>
<feature type="domain" description="Glucose-methanol-choline oxidoreductase C-terminal" evidence="2">
    <location>
        <begin position="23"/>
        <end position="54"/>
    </location>
</feature>
<comment type="caution">
    <text evidence="3">The sequence shown here is derived from an EMBL/GenBank/DDBJ whole genome shotgun (WGS) entry which is preliminary data.</text>
</comment>
<sequence>MNGKVGNVTKTSSSSNVNVECDRVRGVMGLRVVDASVIPVVPTGNTNAPVIMIAEDRSSISSSRTGHNND</sequence>
<dbReference type="InterPro" id="IPR036188">
    <property type="entry name" value="FAD/NAD-bd_sf"/>
</dbReference>